<reference evidence="14 15" key="1">
    <citation type="submission" date="2016-11" db="EMBL/GenBank/DDBJ databases">
        <authorList>
            <person name="Jaros S."/>
            <person name="Januszkiewicz K."/>
            <person name="Wedrychowicz H."/>
        </authorList>
    </citation>
    <scope>NUCLEOTIDE SEQUENCE [LARGE SCALE GENOMIC DNA]</scope>
    <source>
        <strain evidence="14 15">DSM 15212</strain>
    </source>
</reference>
<evidence type="ECO:0000313" key="14">
    <source>
        <dbReference type="EMBL" id="SHK28762.1"/>
    </source>
</evidence>
<evidence type="ECO:0000313" key="15">
    <source>
        <dbReference type="Proteomes" id="UP000184465"/>
    </source>
</evidence>
<dbReference type="PROSITE" id="PS51198">
    <property type="entry name" value="UVRD_HELICASE_ATP_BIND"/>
    <property type="match status" value="1"/>
</dbReference>
<dbReference type="Pfam" id="PF13361">
    <property type="entry name" value="UvrD_C"/>
    <property type="match status" value="1"/>
</dbReference>
<dbReference type="PANTHER" id="PTHR11070">
    <property type="entry name" value="UVRD / RECB / PCRA DNA HELICASE FAMILY MEMBER"/>
    <property type="match status" value="1"/>
</dbReference>
<name>A0A1M6R8I1_PARC5</name>
<feature type="domain" description="UvrD-like helicase ATP-binding" evidence="12">
    <location>
        <begin position="15"/>
        <end position="300"/>
    </location>
</feature>
<dbReference type="PANTHER" id="PTHR11070:SF2">
    <property type="entry name" value="ATP-DEPENDENT DNA HELICASE SRS2"/>
    <property type="match status" value="1"/>
</dbReference>
<dbReference type="EC" id="5.6.2.4" evidence="9"/>
<keyword evidence="4 11" id="KW-0347">Helicase</keyword>
<dbReference type="InterPro" id="IPR014016">
    <property type="entry name" value="UvrD-like_ATP-bd"/>
</dbReference>
<dbReference type="Pfam" id="PF00580">
    <property type="entry name" value="UvrD-helicase"/>
    <property type="match status" value="1"/>
</dbReference>
<dbReference type="InterPro" id="IPR014017">
    <property type="entry name" value="DNA_helicase_UvrD-like_C"/>
</dbReference>
<dbReference type="GO" id="GO:0005829">
    <property type="term" value="C:cytosol"/>
    <property type="evidence" value="ECO:0007669"/>
    <property type="project" value="TreeGrafter"/>
</dbReference>
<dbReference type="OrthoDB" id="9810135at2"/>
<dbReference type="RefSeq" id="WP_073151487.1">
    <property type="nucleotide sequence ID" value="NZ_FRAG01000043.1"/>
</dbReference>
<proteinExistence type="inferred from homology"/>
<dbReference type="CDD" id="cd18807">
    <property type="entry name" value="SF1_C_UvrD"/>
    <property type="match status" value="1"/>
</dbReference>
<dbReference type="GO" id="GO:0000725">
    <property type="term" value="P:recombinational repair"/>
    <property type="evidence" value="ECO:0007669"/>
    <property type="project" value="TreeGrafter"/>
</dbReference>
<feature type="binding site" evidence="11">
    <location>
        <begin position="36"/>
        <end position="43"/>
    </location>
    <ligand>
        <name>ATP</name>
        <dbReference type="ChEBI" id="CHEBI:30616"/>
    </ligand>
</feature>
<accession>A0A1M6R8I1</accession>
<keyword evidence="15" id="KW-1185">Reference proteome</keyword>
<dbReference type="EMBL" id="FRAG01000043">
    <property type="protein sequence ID" value="SHK28762.1"/>
    <property type="molecule type" value="Genomic_DNA"/>
</dbReference>
<dbReference type="InterPro" id="IPR000212">
    <property type="entry name" value="DNA_helicase_UvrD/REP"/>
</dbReference>
<keyword evidence="6" id="KW-0238">DNA-binding</keyword>
<organism evidence="14 15">
    <name type="scientific">Paramaledivibacter caminithermalis (strain DSM 15212 / CIP 107654 / DViRD3)</name>
    <name type="common">Clostridium caminithermale</name>
    <dbReference type="NCBI Taxonomy" id="1121301"/>
    <lineage>
        <taxon>Bacteria</taxon>
        <taxon>Bacillati</taxon>
        <taxon>Bacillota</taxon>
        <taxon>Clostridia</taxon>
        <taxon>Peptostreptococcales</taxon>
        <taxon>Caminicellaceae</taxon>
        <taxon>Paramaledivibacter</taxon>
    </lineage>
</organism>
<evidence type="ECO:0000256" key="2">
    <source>
        <dbReference type="ARBA" id="ARBA00022741"/>
    </source>
</evidence>
<comment type="similarity">
    <text evidence="1">Belongs to the helicase family. UvrD subfamily.</text>
</comment>
<evidence type="ECO:0000256" key="7">
    <source>
        <dbReference type="ARBA" id="ARBA00023235"/>
    </source>
</evidence>
<dbReference type="GO" id="GO:0043138">
    <property type="term" value="F:3'-5' DNA helicase activity"/>
    <property type="evidence" value="ECO:0007669"/>
    <property type="project" value="UniProtKB-EC"/>
</dbReference>
<keyword evidence="7" id="KW-0413">Isomerase</keyword>
<evidence type="ECO:0000259" key="12">
    <source>
        <dbReference type="PROSITE" id="PS51198"/>
    </source>
</evidence>
<comment type="catalytic activity">
    <reaction evidence="8">
        <text>Couples ATP hydrolysis with the unwinding of duplex DNA by translocating in the 3'-5' direction.</text>
        <dbReference type="EC" id="5.6.2.4"/>
    </reaction>
</comment>
<evidence type="ECO:0000256" key="4">
    <source>
        <dbReference type="ARBA" id="ARBA00022806"/>
    </source>
</evidence>
<gene>
    <name evidence="14" type="ORF">SAMN02745912_02875</name>
</gene>
<keyword evidence="3 11" id="KW-0378">Hydrolase</keyword>
<keyword evidence="5 11" id="KW-0067">ATP-binding</keyword>
<evidence type="ECO:0000256" key="6">
    <source>
        <dbReference type="ARBA" id="ARBA00023125"/>
    </source>
</evidence>
<dbReference type="InterPro" id="IPR027417">
    <property type="entry name" value="P-loop_NTPase"/>
</dbReference>
<dbReference type="GO" id="GO:0005524">
    <property type="term" value="F:ATP binding"/>
    <property type="evidence" value="ECO:0007669"/>
    <property type="project" value="UniProtKB-UniRule"/>
</dbReference>
<dbReference type="AlphaFoldDB" id="A0A1M6R8I1"/>
<evidence type="ECO:0000256" key="8">
    <source>
        <dbReference type="ARBA" id="ARBA00034617"/>
    </source>
</evidence>
<feature type="domain" description="UvrD-like helicase C-terminal" evidence="13">
    <location>
        <begin position="301"/>
        <end position="563"/>
    </location>
</feature>
<dbReference type="CDD" id="cd17932">
    <property type="entry name" value="DEXQc_UvrD"/>
    <property type="match status" value="1"/>
</dbReference>
<dbReference type="STRING" id="1121301.SAMN02745912_02875"/>
<evidence type="ECO:0000259" key="13">
    <source>
        <dbReference type="PROSITE" id="PS51217"/>
    </source>
</evidence>
<dbReference type="Gene3D" id="3.40.50.300">
    <property type="entry name" value="P-loop containing nucleotide triphosphate hydrolases"/>
    <property type="match status" value="2"/>
</dbReference>
<sequence length="706" mass="83788">MSFEFFDFLKAEFNMDFNDKQKTAILHKKGPVLVLATPGSGKTTVLNAHIAYLIFRYKVKPENILALTFSKAAARDMSDRFYDTYGRIITTDINFSTIHSFSYKIIRHYYHINRIKYELIEGVKTHYNKRYILQKIYRDVNRSSINDDKLDELLNSISFVKNFMIDIRDFKKYKFNTKNFDEIFIAYENYKRNNEYGMILLDFDDMLIEANNILDSNDYMLRKYQKQYKYVMMDEGQDTSLIQNRIVEKIAYPQNNLFIVCDDDQSIYGFRGADPKYLLDFQKRYTDAKIIFMEQNYRSSKNIVDISNELIGNNSMRYPKKMITENPQNEPVKIVRLSNEKEQLDYIISSIKLDKSLDDIAILYRNNLSGIGLAQRLCEENIQFYMKDYHRNFFSHWILNDILNFVRFSYDDTSVPLLESIYTKFNSYISKKELEYLKEQNRDKSVFDNLVSYPYMKEFKKRNLLAFKEDFETLKAKRPLEAIRFIRHDLKYEERLDSYAELTGYSIDNLSNILNTLEQLAYGTHSMQEFVDKLNNLKRAMHESRGNRKKSAVTLSTLHSSKGLEFRKVFMIDLIEGEIPTKDSIKLDSMGDSLALEEERRLWYVGMTRAKEELMLLTVEYKNNQEVEYSRFIKEIETFANRSKQRNSFIPLDIDCIVRHKKFGLGIVKGIKDSYITIYFNERGLKELSVDMCMRRNLLETVKLND</sequence>
<dbReference type="SUPFAM" id="SSF52540">
    <property type="entry name" value="P-loop containing nucleoside triphosphate hydrolases"/>
    <property type="match status" value="1"/>
</dbReference>
<dbReference type="Gene3D" id="1.10.10.160">
    <property type="match status" value="1"/>
</dbReference>
<protein>
    <recommendedName>
        <fullName evidence="9">DNA 3'-5' helicase</fullName>
        <ecNumber evidence="9">5.6.2.4</ecNumber>
    </recommendedName>
</protein>
<evidence type="ECO:0000256" key="10">
    <source>
        <dbReference type="ARBA" id="ARBA00048988"/>
    </source>
</evidence>
<keyword evidence="2 11" id="KW-0547">Nucleotide-binding</keyword>
<evidence type="ECO:0000256" key="1">
    <source>
        <dbReference type="ARBA" id="ARBA00009922"/>
    </source>
</evidence>
<dbReference type="InterPro" id="IPR013986">
    <property type="entry name" value="DExx_box_DNA_helicase_dom_sf"/>
</dbReference>
<dbReference type="Gene3D" id="1.10.486.10">
    <property type="entry name" value="PCRA, domain 4"/>
    <property type="match status" value="1"/>
</dbReference>
<evidence type="ECO:0000256" key="9">
    <source>
        <dbReference type="ARBA" id="ARBA00034808"/>
    </source>
</evidence>
<dbReference type="Proteomes" id="UP000184465">
    <property type="component" value="Unassembled WGS sequence"/>
</dbReference>
<dbReference type="GO" id="GO:0003677">
    <property type="term" value="F:DNA binding"/>
    <property type="evidence" value="ECO:0007669"/>
    <property type="project" value="UniProtKB-KW"/>
</dbReference>
<dbReference type="GO" id="GO:0016887">
    <property type="term" value="F:ATP hydrolysis activity"/>
    <property type="evidence" value="ECO:0007669"/>
    <property type="project" value="RHEA"/>
</dbReference>
<evidence type="ECO:0000256" key="3">
    <source>
        <dbReference type="ARBA" id="ARBA00022801"/>
    </source>
</evidence>
<evidence type="ECO:0000256" key="5">
    <source>
        <dbReference type="ARBA" id="ARBA00022840"/>
    </source>
</evidence>
<dbReference type="PROSITE" id="PS51217">
    <property type="entry name" value="UVRD_HELICASE_CTER"/>
    <property type="match status" value="1"/>
</dbReference>
<dbReference type="GO" id="GO:0033202">
    <property type="term" value="C:DNA helicase complex"/>
    <property type="evidence" value="ECO:0007669"/>
    <property type="project" value="TreeGrafter"/>
</dbReference>
<evidence type="ECO:0000256" key="11">
    <source>
        <dbReference type="PROSITE-ProRule" id="PRU00560"/>
    </source>
</evidence>
<comment type="catalytic activity">
    <reaction evidence="10">
        <text>ATP + H2O = ADP + phosphate + H(+)</text>
        <dbReference type="Rhea" id="RHEA:13065"/>
        <dbReference type="ChEBI" id="CHEBI:15377"/>
        <dbReference type="ChEBI" id="CHEBI:15378"/>
        <dbReference type="ChEBI" id="CHEBI:30616"/>
        <dbReference type="ChEBI" id="CHEBI:43474"/>
        <dbReference type="ChEBI" id="CHEBI:456216"/>
        <dbReference type="EC" id="5.6.2.4"/>
    </reaction>
</comment>